<dbReference type="EMBL" id="JAXIOK010000014">
    <property type="protein sequence ID" value="KAK4754796.1"/>
    <property type="molecule type" value="Genomic_DNA"/>
</dbReference>
<gene>
    <name evidence="7" type="ORF">SAY87_008553</name>
</gene>
<evidence type="ECO:0000313" key="7">
    <source>
        <dbReference type="EMBL" id="KAK4754796.1"/>
    </source>
</evidence>
<evidence type="ECO:0000256" key="2">
    <source>
        <dbReference type="ARBA" id="ARBA00022771"/>
    </source>
</evidence>
<dbReference type="InterPro" id="IPR001841">
    <property type="entry name" value="Znf_RING"/>
</dbReference>
<evidence type="ECO:0000313" key="8">
    <source>
        <dbReference type="Proteomes" id="UP001345219"/>
    </source>
</evidence>
<keyword evidence="2 4" id="KW-0863">Zinc-finger</keyword>
<keyword evidence="3" id="KW-0862">Zinc</keyword>
<keyword evidence="5" id="KW-0175">Coiled coil</keyword>
<protein>
    <recommendedName>
        <fullName evidence="6">RING-type domain-containing protein</fullName>
    </recommendedName>
</protein>
<accession>A0AAN7JVH2</accession>
<keyword evidence="1" id="KW-0479">Metal-binding</keyword>
<evidence type="ECO:0000256" key="5">
    <source>
        <dbReference type="SAM" id="Coils"/>
    </source>
</evidence>
<proteinExistence type="predicted"/>
<reference evidence="7 8" key="1">
    <citation type="journal article" date="2023" name="Hortic Res">
        <title>Pangenome of water caltrop reveals structural variations and asymmetric subgenome divergence after allopolyploidization.</title>
        <authorList>
            <person name="Zhang X."/>
            <person name="Chen Y."/>
            <person name="Wang L."/>
            <person name="Yuan Y."/>
            <person name="Fang M."/>
            <person name="Shi L."/>
            <person name="Lu R."/>
            <person name="Comes H.P."/>
            <person name="Ma Y."/>
            <person name="Chen Y."/>
            <person name="Huang G."/>
            <person name="Zhou Y."/>
            <person name="Zheng Z."/>
            <person name="Qiu Y."/>
        </authorList>
    </citation>
    <scope>NUCLEOTIDE SEQUENCE [LARGE SCALE GENOMIC DNA]</scope>
    <source>
        <tissue evidence="7">Roots</tissue>
    </source>
</reference>
<dbReference type="Gene3D" id="3.30.40.10">
    <property type="entry name" value="Zinc/RING finger domain, C3HC4 (zinc finger)"/>
    <property type="match status" value="1"/>
</dbReference>
<evidence type="ECO:0000256" key="3">
    <source>
        <dbReference type="ARBA" id="ARBA00022833"/>
    </source>
</evidence>
<dbReference type="InterPro" id="IPR013083">
    <property type="entry name" value="Znf_RING/FYVE/PHD"/>
</dbReference>
<dbReference type="PANTHER" id="PTHR42647">
    <property type="entry name" value="SBP (S-RIBONUCLEASE BINDING PROTEIN) FAMILY PROTEIN"/>
    <property type="match status" value="1"/>
</dbReference>
<dbReference type="GO" id="GO:0004842">
    <property type="term" value="F:ubiquitin-protein transferase activity"/>
    <property type="evidence" value="ECO:0007669"/>
    <property type="project" value="TreeGrafter"/>
</dbReference>
<dbReference type="GO" id="GO:0008270">
    <property type="term" value="F:zinc ion binding"/>
    <property type="evidence" value="ECO:0007669"/>
    <property type="project" value="UniProtKB-KW"/>
</dbReference>
<evidence type="ECO:0000256" key="1">
    <source>
        <dbReference type="ARBA" id="ARBA00022723"/>
    </source>
</evidence>
<dbReference type="PROSITE" id="PS50089">
    <property type="entry name" value="ZF_RING_2"/>
    <property type="match status" value="1"/>
</dbReference>
<keyword evidence="8" id="KW-1185">Reference proteome</keyword>
<feature type="domain" description="RING-type" evidence="6">
    <location>
        <begin position="322"/>
        <end position="357"/>
    </location>
</feature>
<evidence type="ECO:0000256" key="4">
    <source>
        <dbReference type="PROSITE-ProRule" id="PRU00175"/>
    </source>
</evidence>
<feature type="coiled-coil region" evidence="5">
    <location>
        <begin position="225"/>
        <end position="280"/>
    </location>
</feature>
<sequence>MVCSVTVSLMPCLLTSVIGLMGCILPVLVIHDEYGQTLLGSSASAHAYSINKAGSFWDEWSLRSWHQDPIVCYCGGLSPWSVEWLSRHSVMALEAMFFQDNLLGFPICRNPQELFMDEEGICDCLGGCGTNFNSHQFSQRQVLMMQLQKNHTFRWEPGYTDGVANKRLVPIAAHPHPHPQTHHAHEIDQYLYFQNESLKLTLREQRKMEMAGLLGRIESKSQMLMNQKDQEMAQAARKTTELQELLARLEAENVTWRWLAEENHAMVVSLNNDLEELRKDGACNPSETHLKVGNSTIGRPLDDQERTDENTVAAAEAVLAACRGCGSQAATVLFLPCRHLCVCGPCTAFLDSCPVCNVSKKACIEALFQ</sequence>
<dbReference type="PANTHER" id="PTHR42647:SF6">
    <property type="entry name" value="RING-TYPE DOMAIN-CONTAINING PROTEIN"/>
    <property type="match status" value="1"/>
</dbReference>
<dbReference type="Pfam" id="PF13920">
    <property type="entry name" value="zf-C3HC4_3"/>
    <property type="match status" value="1"/>
</dbReference>
<organism evidence="7 8">
    <name type="scientific">Trapa incisa</name>
    <dbReference type="NCBI Taxonomy" id="236973"/>
    <lineage>
        <taxon>Eukaryota</taxon>
        <taxon>Viridiplantae</taxon>
        <taxon>Streptophyta</taxon>
        <taxon>Embryophyta</taxon>
        <taxon>Tracheophyta</taxon>
        <taxon>Spermatophyta</taxon>
        <taxon>Magnoliopsida</taxon>
        <taxon>eudicotyledons</taxon>
        <taxon>Gunneridae</taxon>
        <taxon>Pentapetalae</taxon>
        <taxon>rosids</taxon>
        <taxon>malvids</taxon>
        <taxon>Myrtales</taxon>
        <taxon>Lythraceae</taxon>
        <taxon>Trapa</taxon>
    </lineage>
</organism>
<dbReference type="Proteomes" id="UP001345219">
    <property type="component" value="Chromosome 8"/>
</dbReference>
<name>A0AAN7JVH2_9MYRT</name>
<comment type="caution">
    <text evidence="7">The sequence shown here is derived from an EMBL/GenBank/DDBJ whole genome shotgun (WGS) entry which is preliminary data.</text>
</comment>
<dbReference type="AlphaFoldDB" id="A0AAN7JVH2"/>
<evidence type="ECO:0000259" key="6">
    <source>
        <dbReference type="PROSITE" id="PS50089"/>
    </source>
</evidence>